<organism evidence="1 2">
    <name type="scientific">Dermatophagoides pteronyssinus</name>
    <name type="common">European house dust mite</name>
    <dbReference type="NCBI Taxonomy" id="6956"/>
    <lineage>
        <taxon>Eukaryota</taxon>
        <taxon>Metazoa</taxon>
        <taxon>Ecdysozoa</taxon>
        <taxon>Arthropoda</taxon>
        <taxon>Chelicerata</taxon>
        <taxon>Arachnida</taxon>
        <taxon>Acari</taxon>
        <taxon>Acariformes</taxon>
        <taxon>Sarcoptiformes</taxon>
        <taxon>Astigmata</taxon>
        <taxon>Psoroptidia</taxon>
        <taxon>Analgoidea</taxon>
        <taxon>Pyroglyphidae</taxon>
        <taxon>Dermatophagoidinae</taxon>
        <taxon>Dermatophagoides</taxon>
    </lineage>
</organism>
<dbReference type="KEGG" id="dpte:113794885"/>
<reference evidence="2" key="1">
    <citation type="submission" date="2025-08" db="UniProtKB">
        <authorList>
            <consortium name="RefSeq"/>
        </authorList>
    </citation>
    <scope>IDENTIFICATION</scope>
    <source>
        <strain evidence="2">Airmid</strain>
    </source>
</reference>
<evidence type="ECO:0000313" key="1">
    <source>
        <dbReference type="Proteomes" id="UP000515146"/>
    </source>
</evidence>
<accession>A0A6P6Y745</accession>
<protein>
    <submittedName>
        <fullName evidence="2">Uncharacterized protein LOC113794885</fullName>
    </submittedName>
</protein>
<dbReference type="InParanoid" id="A0A6P6Y745"/>
<evidence type="ECO:0000313" key="2">
    <source>
        <dbReference type="RefSeq" id="XP_027200836.1"/>
    </source>
</evidence>
<dbReference type="AlphaFoldDB" id="A0A6P6Y745"/>
<dbReference type="OMA" id="LKWLGLW"/>
<proteinExistence type="predicted"/>
<gene>
    <name evidence="2" type="primary">LOC113794885</name>
</gene>
<name>A0A6P6Y745_DERPT</name>
<dbReference type="Proteomes" id="UP000515146">
    <property type="component" value="Unplaced"/>
</dbReference>
<sequence length="75" mass="8966">MNDPRLQRSPPLIRTLKWLGLWSGFFGILYLHYHGMSPEYFSERKRSTETVHPDDCQDIVGYRQELLESIPKYHD</sequence>
<dbReference type="RefSeq" id="XP_027200836.1">
    <property type="nucleotide sequence ID" value="XM_027345035.1"/>
</dbReference>
<keyword evidence="1" id="KW-1185">Reference proteome</keyword>